<dbReference type="SUPFAM" id="SSF74650">
    <property type="entry name" value="Galactose mutarotase-like"/>
    <property type="match status" value="1"/>
</dbReference>
<dbReference type="GO" id="GO:0004034">
    <property type="term" value="F:aldose 1-epimerase activity"/>
    <property type="evidence" value="ECO:0007669"/>
    <property type="project" value="UniProtKB-EC"/>
</dbReference>
<feature type="compositionally biased region" description="Basic and acidic residues" evidence="9">
    <location>
        <begin position="318"/>
        <end position="333"/>
    </location>
</feature>
<dbReference type="GO" id="GO:0033499">
    <property type="term" value="P:galactose catabolic process via UDP-galactose, Leloir pathway"/>
    <property type="evidence" value="ECO:0007669"/>
    <property type="project" value="TreeGrafter"/>
</dbReference>
<keyword evidence="11" id="KW-1185">Reference proteome</keyword>
<evidence type="ECO:0000256" key="8">
    <source>
        <dbReference type="ARBA" id="ARBA00045743"/>
    </source>
</evidence>
<feature type="compositionally biased region" description="Basic and acidic residues" evidence="9">
    <location>
        <begin position="632"/>
        <end position="641"/>
    </location>
</feature>
<dbReference type="InterPro" id="IPR011013">
    <property type="entry name" value="Gal_mutarotase_sf_dom"/>
</dbReference>
<sequence length="1049" mass="119131">MPTKILEEVFGALHNGETIIKKYTLQNESIEVSIINYGATITSIKVPDAHGIKGDVVLGYDTLEEYTKNIPYIGCTIGRFANRIANAKFYCDGVLYDKLYANDGPNTLHGGKEGFNKKIYTTVVDDSAVTMTYKSVDGEEGFPGNLTLNVKYSLTDNNGLKIDYNATTDKATPCNITNHSYFNLSGMKEKDVYNHSVQILCDEYTPAVNNIPTGQIVQVTGPFDLRKPKLMGDMIKELPELNGYDNNYCVKGWKEIKRDIQLVARVRHNESGRRMNVYTTQAGLQFYTGNHLDNVGKNHEKAVEKMLGKLYNRLRSSKTDRVEPFKDSSDDKQKPRRQLPKTPEETTRPMGAWSSIKVKKVARSSWQREEDVIRTLISQQDYQVIQSRPISTEKKLIDNCEITVSVTGESPKTRKDARTIEHQHFKKHKKYRDKVHVDVNLPTINEDKTSIVTDTKNSDNVQEDSNTSNNETLKKDAPIMNGHVERISTATEPPKPAKPRTFDDIDWNYSYLSNSNRKDPNAKRPALNDIVKNQEDEFHSEPTLELLPGTVEVPQTVKTTSILEERGRSRDRHRQVRIAPNPSNSSPKRSVVDPRRSAMSPTRTAMSPDRSFNNPIKSEASPDRYQAPPSREQVRRDTEETVKKALSIMKNRKSSATKQTKSVKEQERVPVLKRPKAAKLTKRSRSLTNNKVADCSSLRTNHTSYTSMDNLRSLSRDVENVRATGPTGSVVKLPESKQKTRPMSAPVTPRTMMTNERKLSEKVQKNIDNVRAMPESVHPREVENRLTHLTKQIRFTPILRISEPSLTNRPKSEPAKNLSSTNRRILPRPPTKSANENSSSSYQRRRVLPSTPEKNLQIRSQPTTPTYELQSSTRDFSTRRLVRPSTSNHNNQEVCEKRLKLEDLTPLLNYLKLVRDCPREYVKIKQAARNHSGLQGITFQTSNLAYIDTNSLVVQAAYEVGSQRQSSATLRKYPDNRKISYHSQQFSDQSQDLSNLERAKSIAEMWLNGLSSAQAIRAKDLALEKLSQSDKSVRETEKFCRYFKAVSSH</sequence>
<feature type="compositionally biased region" description="Polar residues" evidence="9">
    <location>
        <begin position="852"/>
        <end position="875"/>
    </location>
</feature>
<feature type="region of interest" description="Disordered" evidence="9">
    <location>
        <begin position="649"/>
        <end position="668"/>
    </location>
</feature>
<feature type="region of interest" description="Disordered" evidence="9">
    <location>
        <begin position="724"/>
        <end position="748"/>
    </location>
</feature>
<evidence type="ECO:0000256" key="7">
    <source>
        <dbReference type="ARBA" id="ARBA00032729"/>
    </source>
</evidence>
<dbReference type="InterPro" id="IPR047215">
    <property type="entry name" value="Galactose_mutarotase-like"/>
</dbReference>
<dbReference type="PROSITE" id="PS00545">
    <property type="entry name" value="ALDOSE_1_EPIMERASE"/>
    <property type="match status" value="1"/>
</dbReference>
<keyword evidence="6" id="KW-0119">Carbohydrate metabolism</keyword>
<dbReference type="UniPathway" id="UPA00214"/>
<comment type="caution">
    <text evidence="10">The sequence shown here is derived from an EMBL/GenBank/DDBJ whole genome shotgun (WGS) entry which is preliminary data.</text>
</comment>
<dbReference type="NCBIfam" id="NF008277">
    <property type="entry name" value="PRK11055.1"/>
    <property type="match status" value="1"/>
</dbReference>
<dbReference type="Proteomes" id="UP000549394">
    <property type="component" value="Unassembled WGS sequence"/>
</dbReference>
<dbReference type="PANTHER" id="PTHR10091">
    <property type="entry name" value="ALDOSE-1-EPIMERASE"/>
    <property type="match status" value="1"/>
</dbReference>
<comment type="catalytic activity">
    <reaction evidence="1">
        <text>alpha-D-galactose = beta-D-galactose</text>
        <dbReference type="Rhea" id="RHEA:28675"/>
        <dbReference type="ChEBI" id="CHEBI:27667"/>
        <dbReference type="ChEBI" id="CHEBI:28061"/>
        <dbReference type="EC" id="5.1.3.3"/>
    </reaction>
    <physiologicalReaction direction="right-to-left" evidence="1">
        <dbReference type="Rhea" id="RHEA:28677"/>
    </physiologicalReaction>
</comment>
<dbReference type="InterPro" id="IPR014718">
    <property type="entry name" value="GH-type_carb-bd"/>
</dbReference>
<evidence type="ECO:0000313" key="10">
    <source>
        <dbReference type="EMBL" id="CAD5119027.1"/>
    </source>
</evidence>
<evidence type="ECO:0000256" key="3">
    <source>
        <dbReference type="ARBA" id="ARBA00006206"/>
    </source>
</evidence>
<comment type="pathway">
    <text evidence="2">Carbohydrate metabolism; galactose metabolism.</text>
</comment>
<dbReference type="InterPro" id="IPR008183">
    <property type="entry name" value="Aldose_1/G6P_1-epimerase"/>
</dbReference>
<keyword evidence="5" id="KW-0413">Isomerase</keyword>
<dbReference type="Gene3D" id="2.70.98.10">
    <property type="match status" value="1"/>
</dbReference>
<comment type="similarity">
    <text evidence="3">Belongs to the aldose epimerase family.</text>
</comment>
<evidence type="ECO:0000256" key="2">
    <source>
        <dbReference type="ARBA" id="ARBA00004947"/>
    </source>
</evidence>
<dbReference type="OrthoDB" id="274691at2759"/>
<feature type="region of interest" description="Disordered" evidence="9">
    <location>
        <begin position="801"/>
        <end position="891"/>
    </location>
</feature>
<dbReference type="CDD" id="cd09019">
    <property type="entry name" value="galactose_mutarotase_like"/>
    <property type="match status" value="1"/>
</dbReference>
<organism evidence="10 11">
    <name type="scientific">Dimorphilus gyrociliatus</name>
    <dbReference type="NCBI Taxonomy" id="2664684"/>
    <lineage>
        <taxon>Eukaryota</taxon>
        <taxon>Metazoa</taxon>
        <taxon>Spiralia</taxon>
        <taxon>Lophotrochozoa</taxon>
        <taxon>Annelida</taxon>
        <taxon>Polychaeta</taxon>
        <taxon>Polychaeta incertae sedis</taxon>
        <taxon>Dinophilidae</taxon>
        <taxon>Dimorphilus</taxon>
    </lineage>
</organism>
<dbReference type="PANTHER" id="PTHR10091:SF0">
    <property type="entry name" value="GALACTOSE MUTAROTASE"/>
    <property type="match status" value="1"/>
</dbReference>
<evidence type="ECO:0000256" key="4">
    <source>
        <dbReference type="ARBA" id="ARBA00021023"/>
    </source>
</evidence>
<name>A0A7I8VTJ1_9ANNE</name>
<dbReference type="GO" id="GO:0030246">
    <property type="term" value="F:carbohydrate binding"/>
    <property type="evidence" value="ECO:0007669"/>
    <property type="project" value="InterPro"/>
</dbReference>
<feature type="region of interest" description="Disordered" evidence="9">
    <location>
        <begin position="318"/>
        <end position="351"/>
    </location>
</feature>
<proteinExistence type="inferred from homology"/>
<feature type="region of interest" description="Disordered" evidence="9">
    <location>
        <begin position="564"/>
        <end position="641"/>
    </location>
</feature>
<accession>A0A7I8VTJ1</accession>
<feature type="region of interest" description="Disordered" evidence="9">
    <location>
        <begin position="455"/>
        <end position="474"/>
    </location>
</feature>
<dbReference type="EMBL" id="CAJFCJ010000009">
    <property type="protein sequence ID" value="CAD5119027.1"/>
    <property type="molecule type" value="Genomic_DNA"/>
</dbReference>
<evidence type="ECO:0000256" key="1">
    <source>
        <dbReference type="ARBA" id="ARBA00001712"/>
    </source>
</evidence>
<evidence type="ECO:0000313" key="11">
    <source>
        <dbReference type="Proteomes" id="UP000549394"/>
    </source>
</evidence>
<gene>
    <name evidence="10" type="ORF">DGYR_LOCUS7321</name>
</gene>
<feature type="compositionally biased region" description="Polar residues" evidence="9">
    <location>
        <begin position="832"/>
        <end position="842"/>
    </location>
</feature>
<feature type="compositionally biased region" description="Polar residues" evidence="9">
    <location>
        <begin position="455"/>
        <end position="471"/>
    </location>
</feature>
<evidence type="ECO:0000256" key="9">
    <source>
        <dbReference type="SAM" id="MobiDB-lite"/>
    </source>
</evidence>
<protein>
    <recommendedName>
        <fullName evidence="4">Galactose mutarotase</fullName>
    </recommendedName>
    <alternativeName>
        <fullName evidence="7">Aldose 1-epimerase</fullName>
    </alternativeName>
</protein>
<evidence type="ECO:0000256" key="6">
    <source>
        <dbReference type="ARBA" id="ARBA00023277"/>
    </source>
</evidence>
<dbReference type="Pfam" id="PF01263">
    <property type="entry name" value="Aldose_epim"/>
    <property type="match status" value="1"/>
</dbReference>
<reference evidence="10 11" key="1">
    <citation type="submission" date="2020-08" db="EMBL/GenBank/DDBJ databases">
        <authorList>
            <person name="Hejnol A."/>
        </authorList>
    </citation>
    <scope>NUCLEOTIDE SEQUENCE [LARGE SCALE GENOMIC DNA]</scope>
</reference>
<evidence type="ECO:0000256" key="5">
    <source>
        <dbReference type="ARBA" id="ARBA00023235"/>
    </source>
</evidence>
<dbReference type="GO" id="GO:0006006">
    <property type="term" value="P:glucose metabolic process"/>
    <property type="evidence" value="ECO:0007669"/>
    <property type="project" value="TreeGrafter"/>
</dbReference>
<dbReference type="InterPro" id="IPR018052">
    <property type="entry name" value="Ald1_epimerase_CS"/>
</dbReference>
<feature type="compositionally biased region" description="Polar residues" evidence="9">
    <location>
        <begin position="599"/>
        <end position="616"/>
    </location>
</feature>
<dbReference type="AlphaFoldDB" id="A0A7I8VTJ1"/>
<comment type="function">
    <text evidence="8">Mutarotase that catalyzes the interconversion of beta-D-galactose and alpha-D-galactose during galactose metabolism. Beta-D-galactose is metabolized in the liver into glucose 1-phosphate, the primary metabolic fuel, by the action of four enzymes that constitute the Leloir pathway: GALM, GALK1 (galactokinase), GALT (galactose-1-phosphate uridylyltransferase) and GALE (UDP-galactose-4'-epimerase). Involved in the maintenance of the equilibrium between the beta- and alpha-anomers of galactose, therefore ensuring a sufficient supply of the alpha-anomer for GALK1. Also active on D-glucose although shows a preference for galactose over glucose.</text>
</comment>